<comment type="caution">
    <text evidence="2">The sequence shown here is derived from an EMBL/GenBank/DDBJ whole genome shotgun (WGS) entry which is preliminary data.</text>
</comment>
<feature type="compositionally biased region" description="Acidic residues" evidence="1">
    <location>
        <begin position="21"/>
        <end position="34"/>
    </location>
</feature>
<proteinExistence type="predicted"/>
<feature type="region of interest" description="Disordered" evidence="1">
    <location>
        <begin position="1"/>
        <end position="72"/>
    </location>
</feature>
<dbReference type="EMBL" id="QGKV02000299">
    <property type="protein sequence ID" value="KAF3591004.1"/>
    <property type="molecule type" value="Genomic_DNA"/>
</dbReference>
<evidence type="ECO:0000256" key="1">
    <source>
        <dbReference type="SAM" id="MobiDB-lite"/>
    </source>
</evidence>
<sequence length="108" mass="11669">MRGNETYERRRRRRRRRGEGEGETLVDVDGGDVEEAAREEGDDGVGGERGADAESGAAETLEVEPSFADEGAGVAGGFRIESLEDLEDEFVGQPIVYQITTSHVPTAN</sequence>
<dbReference type="Proteomes" id="UP000266723">
    <property type="component" value="Unassembled WGS sequence"/>
</dbReference>
<organism evidence="2 3">
    <name type="scientific">Brassica cretica</name>
    <name type="common">Mustard</name>
    <dbReference type="NCBI Taxonomy" id="69181"/>
    <lineage>
        <taxon>Eukaryota</taxon>
        <taxon>Viridiplantae</taxon>
        <taxon>Streptophyta</taxon>
        <taxon>Embryophyta</taxon>
        <taxon>Tracheophyta</taxon>
        <taxon>Spermatophyta</taxon>
        <taxon>Magnoliopsida</taxon>
        <taxon>eudicotyledons</taxon>
        <taxon>Gunneridae</taxon>
        <taxon>Pentapetalae</taxon>
        <taxon>rosids</taxon>
        <taxon>malvids</taxon>
        <taxon>Brassicales</taxon>
        <taxon>Brassicaceae</taxon>
        <taxon>Brassiceae</taxon>
        <taxon>Brassica</taxon>
    </lineage>
</organism>
<keyword evidence="3" id="KW-1185">Reference proteome</keyword>
<evidence type="ECO:0000313" key="2">
    <source>
        <dbReference type="EMBL" id="KAF3591004.1"/>
    </source>
</evidence>
<name>A0ABQ7E264_BRACR</name>
<protein>
    <submittedName>
        <fullName evidence="2">Uncharacterized protein</fullName>
    </submittedName>
</protein>
<evidence type="ECO:0000313" key="3">
    <source>
        <dbReference type="Proteomes" id="UP000266723"/>
    </source>
</evidence>
<accession>A0ABQ7E264</accession>
<gene>
    <name evidence="2" type="ORF">DY000_02026577</name>
</gene>
<reference evidence="2 3" key="1">
    <citation type="journal article" date="2020" name="BMC Genomics">
        <title>Intraspecific diversification of the crop wild relative Brassica cretica Lam. using demographic model selection.</title>
        <authorList>
            <person name="Kioukis A."/>
            <person name="Michalopoulou V.A."/>
            <person name="Briers L."/>
            <person name="Pirintsos S."/>
            <person name="Studholme D.J."/>
            <person name="Pavlidis P."/>
            <person name="Sarris P.F."/>
        </authorList>
    </citation>
    <scope>NUCLEOTIDE SEQUENCE [LARGE SCALE GENOMIC DNA]</scope>
    <source>
        <strain evidence="3">cv. PFS-1207/04</strain>
    </source>
</reference>